<gene>
    <name evidence="1" type="ORF">BJP36_42370</name>
</gene>
<evidence type="ECO:0000313" key="1">
    <source>
        <dbReference type="EMBL" id="WAN69012.1"/>
    </source>
</evidence>
<name>A0A9Q9SSV2_MOOP1</name>
<sequence length="85" mass="9750">MRYTLFFASSLFPIYSYLLPVPCSRLDAVAHGGNHGSCSWGEPPRPHCLPKTALHRCSLKSRNCVPHKSYNCYITYYLLPKLKYI</sequence>
<dbReference type="AlphaFoldDB" id="A0A9Q9SSV2"/>
<dbReference type="Proteomes" id="UP000176944">
    <property type="component" value="Chromosome"/>
</dbReference>
<organism evidence="1">
    <name type="scientific">Moorena producens (strain JHB)</name>
    <dbReference type="NCBI Taxonomy" id="1454205"/>
    <lineage>
        <taxon>Bacteria</taxon>
        <taxon>Bacillati</taxon>
        <taxon>Cyanobacteriota</taxon>
        <taxon>Cyanophyceae</taxon>
        <taxon>Coleofasciculales</taxon>
        <taxon>Coleofasciculaceae</taxon>
        <taxon>Moorena</taxon>
    </lineage>
</organism>
<reference evidence="1" key="1">
    <citation type="journal article" date="2017" name="Proc. Natl. Acad. Sci. U.S.A.">
        <title>Comparative genomics uncovers the prolific and distinctive metabolic potential of the cyanobacterial genus Moorea.</title>
        <authorList>
            <person name="Leao T."/>
            <person name="Castelao G."/>
            <person name="Korobeynikov A."/>
            <person name="Monroe E.A."/>
            <person name="Podell S."/>
            <person name="Glukhov E."/>
            <person name="Allen E.E."/>
            <person name="Gerwick W.H."/>
            <person name="Gerwick L."/>
        </authorList>
    </citation>
    <scope>NUCLEOTIDE SEQUENCE</scope>
    <source>
        <strain evidence="1">JHB</strain>
    </source>
</reference>
<dbReference type="EMBL" id="CP017708">
    <property type="protein sequence ID" value="WAN69012.1"/>
    <property type="molecule type" value="Genomic_DNA"/>
</dbReference>
<accession>A0A9Q9SSV2</accession>
<reference evidence="1" key="2">
    <citation type="submission" date="2022-10" db="EMBL/GenBank/DDBJ databases">
        <authorList>
            <person name="Ngo T.-E."/>
        </authorList>
    </citation>
    <scope>NUCLEOTIDE SEQUENCE</scope>
    <source>
        <strain evidence="1">JHB</strain>
    </source>
</reference>
<protein>
    <submittedName>
        <fullName evidence="1">Uncharacterized protein</fullName>
    </submittedName>
</protein>
<proteinExistence type="predicted"/>